<feature type="non-terminal residue" evidence="1">
    <location>
        <position position="77"/>
    </location>
</feature>
<accession>A0A4S2L3F1</accession>
<keyword evidence="2" id="KW-1185">Reference proteome</keyword>
<sequence length="77" mass="8929">MHSTPDFTLPDFGGLNSESITIVEEFVIYLIRSSRLDARRACMQTHTAKEFRFRSYFNIRGNLFVKHVTAVQLVIHV</sequence>
<organism evidence="1 2">
    <name type="scientific">Opisthorchis felineus</name>
    <dbReference type="NCBI Taxonomy" id="147828"/>
    <lineage>
        <taxon>Eukaryota</taxon>
        <taxon>Metazoa</taxon>
        <taxon>Spiralia</taxon>
        <taxon>Lophotrochozoa</taxon>
        <taxon>Platyhelminthes</taxon>
        <taxon>Trematoda</taxon>
        <taxon>Digenea</taxon>
        <taxon>Opisthorchiida</taxon>
        <taxon>Opisthorchiata</taxon>
        <taxon>Opisthorchiidae</taxon>
        <taxon>Opisthorchis</taxon>
    </lineage>
</organism>
<dbReference type="AlphaFoldDB" id="A0A4S2L3F1"/>
<evidence type="ECO:0000313" key="1">
    <source>
        <dbReference type="EMBL" id="TGZ57150.1"/>
    </source>
</evidence>
<evidence type="ECO:0000313" key="2">
    <source>
        <dbReference type="Proteomes" id="UP000308267"/>
    </source>
</evidence>
<reference evidence="1 2" key="1">
    <citation type="journal article" date="2019" name="BMC Genomics">
        <title>New insights from Opisthorchis felineus genome: update on genomics of the epidemiologically important liver flukes.</title>
        <authorList>
            <person name="Ershov N.I."/>
            <person name="Mordvinov V.A."/>
            <person name="Prokhortchouk E.B."/>
            <person name="Pakharukova M.Y."/>
            <person name="Gunbin K.V."/>
            <person name="Ustyantsev K."/>
            <person name="Genaev M.A."/>
            <person name="Blinov A.G."/>
            <person name="Mazur A."/>
            <person name="Boulygina E."/>
            <person name="Tsygankova S."/>
            <person name="Khrameeva E."/>
            <person name="Chekanov N."/>
            <person name="Fan G."/>
            <person name="Xiao A."/>
            <person name="Zhang H."/>
            <person name="Xu X."/>
            <person name="Yang H."/>
            <person name="Solovyev V."/>
            <person name="Lee S.M."/>
            <person name="Liu X."/>
            <person name="Afonnikov D.A."/>
            <person name="Skryabin K.G."/>
        </authorList>
    </citation>
    <scope>NUCLEOTIDE SEQUENCE [LARGE SCALE GENOMIC DNA]</scope>
    <source>
        <strain evidence="1">AK-0245</strain>
        <tissue evidence="1">Whole organism</tissue>
    </source>
</reference>
<dbReference type="EMBL" id="SJOL01009496">
    <property type="protein sequence ID" value="TGZ57150.1"/>
    <property type="molecule type" value="Genomic_DNA"/>
</dbReference>
<dbReference type="Proteomes" id="UP000308267">
    <property type="component" value="Unassembled WGS sequence"/>
</dbReference>
<proteinExistence type="predicted"/>
<protein>
    <submittedName>
        <fullName evidence="1">Uncharacterized protein</fullName>
    </submittedName>
</protein>
<comment type="caution">
    <text evidence="1">The sequence shown here is derived from an EMBL/GenBank/DDBJ whole genome shotgun (WGS) entry which is preliminary data.</text>
</comment>
<name>A0A4S2L3F1_OPIFE</name>
<gene>
    <name evidence="1" type="ORF">CRM22_010002</name>
</gene>